<sequence length="71" mass="8047">MWPATMFNSLSVASMCWNAGSNSGSWRGMTIKSVVCITTVLNCVFRLGEMRGTWQERSLRHFLLLTLVYLS</sequence>
<dbReference type="EMBL" id="KV426035">
    <property type="protein sequence ID" value="KZV91092.1"/>
    <property type="molecule type" value="Genomic_DNA"/>
</dbReference>
<dbReference type="AlphaFoldDB" id="A0A165GW73"/>
<dbReference type="InParanoid" id="A0A165GW73"/>
<keyword evidence="2" id="KW-1185">Reference proteome</keyword>
<reference evidence="1 2" key="1">
    <citation type="journal article" date="2016" name="Mol. Biol. Evol.">
        <title>Comparative Genomics of Early-Diverging Mushroom-Forming Fungi Provides Insights into the Origins of Lignocellulose Decay Capabilities.</title>
        <authorList>
            <person name="Nagy L.G."/>
            <person name="Riley R."/>
            <person name="Tritt A."/>
            <person name="Adam C."/>
            <person name="Daum C."/>
            <person name="Floudas D."/>
            <person name="Sun H."/>
            <person name="Yadav J.S."/>
            <person name="Pangilinan J."/>
            <person name="Larsson K.H."/>
            <person name="Matsuura K."/>
            <person name="Barry K."/>
            <person name="Labutti K."/>
            <person name="Kuo R."/>
            <person name="Ohm R.A."/>
            <person name="Bhattacharya S.S."/>
            <person name="Shirouzu T."/>
            <person name="Yoshinaga Y."/>
            <person name="Martin F.M."/>
            <person name="Grigoriev I.V."/>
            <person name="Hibbett D.S."/>
        </authorList>
    </citation>
    <scope>NUCLEOTIDE SEQUENCE [LARGE SCALE GENOMIC DNA]</scope>
    <source>
        <strain evidence="1 2">HHB12029</strain>
    </source>
</reference>
<proteinExistence type="predicted"/>
<evidence type="ECO:0000313" key="1">
    <source>
        <dbReference type="EMBL" id="KZV91092.1"/>
    </source>
</evidence>
<protein>
    <submittedName>
        <fullName evidence="1">Uncharacterized protein</fullName>
    </submittedName>
</protein>
<dbReference type="Proteomes" id="UP000077266">
    <property type="component" value="Unassembled WGS sequence"/>
</dbReference>
<gene>
    <name evidence="1" type="ORF">EXIGLDRAFT_104997</name>
</gene>
<evidence type="ECO:0000313" key="2">
    <source>
        <dbReference type="Proteomes" id="UP000077266"/>
    </source>
</evidence>
<name>A0A165GW73_EXIGL</name>
<accession>A0A165GW73</accession>
<organism evidence="1 2">
    <name type="scientific">Exidia glandulosa HHB12029</name>
    <dbReference type="NCBI Taxonomy" id="1314781"/>
    <lineage>
        <taxon>Eukaryota</taxon>
        <taxon>Fungi</taxon>
        <taxon>Dikarya</taxon>
        <taxon>Basidiomycota</taxon>
        <taxon>Agaricomycotina</taxon>
        <taxon>Agaricomycetes</taxon>
        <taxon>Auriculariales</taxon>
        <taxon>Exidiaceae</taxon>
        <taxon>Exidia</taxon>
    </lineage>
</organism>